<reference evidence="2" key="1">
    <citation type="journal article" date="2019" name="BMC Genomics">
        <title>A new reference genome for Sorghum bicolor reveals high levels of sequence similarity between sweet and grain genotypes: implications for the genetics of sugar metabolism.</title>
        <authorList>
            <person name="Cooper E.A."/>
            <person name="Brenton Z.W."/>
            <person name="Flinn B.S."/>
            <person name="Jenkins J."/>
            <person name="Shu S."/>
            <person name="Flowers D."/>
            <person name="Luo F."/>
            <person name="Wang Y."/>
            <person name="Xia P."/>
            <person name="Barry K."/>
            <person name="Daum C."/>
            <person name="Lipzen A."/>
            <person name="Yoshinaga Y."/>
            <person name="Schmutz J."/>
            <person name="Saski C."/>
            <person name="Vermerris W."/>
            <person name="Kresovich S."/>
        </authorList>
    </citation>
    <scope>NUCLEOTIDE SEQUENCE</scope>
</reference>
<dbReference type="EMBL" id="CM027681">
    <property type="protein sequence ID" value="KAG0543649.1"/>
    <property type="molecule type" value="Genomic_DNA"/>
</dbReference>
<protein>
    <submittedName>
        <fullName evidence="2">Uncharacterized protein</fullName>
    </submittedName>
</protein>
<gene>
    <name evidence="2" type="ORF">BDA96_02G207300</name>
</gene>
<feature type="region of interest" description="Disordered" evidence="1">
    <location>
        <begin position="1"/>
        <end position="22"/>
    </location>
</feature>
<evidence type="ECO:0000313" key="2">
    <source>
        <dbReference type="EMBL" id="KAG0543649.1"/>
    </source>
</evidence>
<dbReference type="AlphaFoldDB" id="A0A921RPR5"/>
<sequence>MKEKLAGLQETRRSDAATREASFLPPRWLRPLQVSAPHHTRYGTNHPAPHRCGLAWPAALRETGLPPPATERARNAAGRRRDWGVQLQQVRGRRAGGGGVRRCQLSAASPRVGVGEQTRTRSAWLESSRRLGTKSGDEMEMTAALAAAVLTWERGVGRYAREQQGQ</sequence>
<feature type="compositionally biased region" description="Basic and acidic residues" evidence="1">
    <location>
        <begin position="1"/>
        <end position="18"/>
    </location>
</feature>
<dbReference type="Proteomes" id="UP000807115">
    <property type="component" value="Chromosome 2"/>
</dbReference>
<evidence type="ECO:0000256" key="1">
    <source>
        <dbReference type="SAM" id="MobiDB-lite"/>
    </source>
</evidence>
<organism evidence="2 3">
    <name type="scientific">Sorghum bicolor</name>
    <name type="common">Sorghum</name>
    <name type="synonym">Sorghum vulgare</name>
    <dbReference type="NCBI Taxonomy" id="4558"/>
    <lineage>
        <taxon>Eukaryota</taxon>
        <taxon>Viridiplantae</taxon>
        <taxon>Streptophyta</taxon>
        <taxon>Embryophyta</taxon>
        <taxon>Tracheophyta</taxon>
        <taxon>Spermatophyta</taxon>
        <taxon>Magnoliopsida</taxon>
        <taxon>Liliopsida</taxon>
        <taxon>Poales</taxon>
        <taxon>Poaceae</taxon>
        <taxon>PACMAD clade</taxon>
        <taxon>Panicoideae</taxon>
        <taxon>Andropogonodae</taxon>
        <taxon>Andropogoneae</taxon>
        <taxon>Sorghinae</taxon>
        <taxon>Sorghum</taxon>
    </lineage>
</organism>
<reference evidence="2" key="2">
    <citation type="submission" date="2020-10" db="EMBL/GenBank/DDBJ databases">
        <authorList>
            <person name="Cooper E.A."/>
            <person name="Brenton Z.W."/>
            <person name="Flinn B.S."/>
            <person name="Jenkins J."/>
            <person name="Shu S."/>
            <person name="Flowers D."/>
            <person name="Luo F."/>
            <person name="Wang Y."/>
            <person name="Xia P."/>
            <person name="Barry K."/>
            <person name="Daum C."/>
            <person name="Lipzen A."/>
            <person name="Yoshinaga Y."/>
            <person name="Schmutz J."/>
            <person name="Saski C."/>
            <person name="Vermerris W."/>
            <person name="Kresovich S."/>
        </authorList>
    </citation>
    <scope>NUCLEOTIDE SEQUENCE</scope>
</reference>
<comment type="caution">
    <text evidence="2">The sequence shown here is derived from an EMBL/GenBank/DDBJ whole genome shotgun (WGS) entry which is preliminary data.</text>
</comment>
<feature type="region of interest" description="Disordered" evidence="1">
    <location>
        <begin position="63"/>
        <end position="82"/>
    </location>
</feature>
<name>A0A921RPR5_SORBI</name>
<proteinExistence type="predicted"/>
<feature type="compositionally biased region" description="Basic and acidic residues" evidence="1">
    <location>
        <begin position="71"/>
        <end position="82"/>
    </location>
</feature>
<evidence type="ECO:0000313" key="3">
    <source>
        <dbReference type="Proteomes" id="UP000807115"/>
    </source>
</evidence>
<accession>A0A921RPR5</accession>